<dbReference type="PROSITE" id="PS50011">
    <property type="entry name" value="PROTEIN_KINASE_DOM"/>
    <property type="match status" value="1"/>
</dbReference>
<dbReference type="GO" id="GO:0048544">
    <property type="term" value="P:recognition of pollen"/>
    <property type="evidence" value="ECO:0007669"/>
    <property type="project" value="InterPro"/>
</dbReference>
<evidence type="ECO:0000256" key="2">
    <source>
        <dbReference type="ARBA" id="ARBA00023157"/>
    </source>
</evidence>
<organism evidence="7 8">
    <name type="scientific">Rhododendron simsii</name>
    <name type="common">Sims's rhododendron</name>
    <dbReference type="NCBI Taxonomy" id="118357"/>
    <lineage>
        <taxon>Eukaryota</taxon>
        <taxon>Viridiplantae</taxon>
        <taxon>Streptophyta</taxon>
        <taxon>Embryophyta</taxon>
        <taxon>Tracheophyta</taxon>
        <taxon>Spermatophyta</taxon>
        <taxon>Magnoliopsida</taxon>
        <taxon>eudicotyledons</taxon>
        <taxon>Gunneridae</taxon>
        <taxon>Pentapetalae</taxon>
        <taxon>asterids</taxon>
        <taxon>Ericales</taxon>
        <taxon>Ericaceae</taxon>
        <taxon>Ericoideae</taxon>
        <taxon>Rhodoreae</taxon>
        <taxon>Rhododendron</taxon>
    </lineage>
</organism>
<dbReference type="Pfam" id="PF00954">
    <property type="entry name" value="S_locus_glycop"/>
    <property type="match status" value="1"/>
</dbReference>
<dbReference type="OrthoDB" id="4062651at2759"/>
<evidence type="ECO:0000313" key="8">
    <source>
        <dbReference type="Proteomes" id="UP000626092"/>
    </source>
</evidence>
<reference evidence="7" key="1">
    <citation type="submission" date="2019-11" db="EMBL/GenBank/DDBJ databases">
        <authorList>
            <person name="Liu Y."/>
            <person name="Hou J."/>
            <person name="Li T.-Q."/>
            <person name="Guan C.-H."/>
            <person name="Wu X."/>
            <person name="Wu H.-Z."/>
            <person name="Ling F."/>
            <person name="Zhang R."/>
            <person name="Shi X.-G."/>
            <person name="Ren J.-P."/>
            <person name="Chen E.-F."/>
            <person name="Sun J.-M."/>
        </authorList>
    </citation>
    <scope>NUCLEOTIDE SEQUENCE</scope>
    <source>
        <strain evidence="7">Adult_tree_wgs_1</strain>
        <tissue evidence="7">Leaves</tissue>
    </source>
</reference>
<evidence type="ECO:0000259" key="6">
    <source>
        <dbReference type="PROSITE" id="PS50948"/>
    </source>
</evidence>
<feature type="domain" description="Bulb-type lectin" evidence="5">
    <location>
        <begin position="1"/>
        <end position="132"/>
    </location>
</feature>
<comment type="caution">
    <text evidence="7">The sequence shown here is derived from an EMBL/GenBank/DDBJ whole genome shotgun (WGS) entry which is preliminary data.</text>
</comment>
<gene>
    <name evidence="7" type="ORF">RHSIM_RhsimUnG0256300</name>
</gene>
<evidence type="ECO:0000259" key="5">
    <source>
        <dbReference type="PROSITE" id="PS50927"/>
    </source>
</evidence>
<dbReference type="InterPro" id="IPR003609">
    <property type="entry name" value="Pan_app"/>
</dbReference>
<keyword evidence="2" id="KW-1015">Disulfide bond</keyword>
<dbReference type="Proteomes" id="UP000626092">
    <property type="component" value="Unassembled WGS sequence"/>
</dbReference>
<keyword evidence="8" id="KW-1185">Reference proteome</keyword>
<protein>
    <recommendedName>
        <fullName evidence="9">Non-specific serine/threonine protein kinase</fullName>
    </recommendedName>
</protein>
<evidence type="ECO:0000256" key="3">
    <source>
        <dbReference type="ARBA" id="ARBA00023180"/>
    </source>
</evidence>
<dbReference type="Gene3D" id="2.90.10.10">
    <property type="entry name" value="Bulb-type lectin domain"/>
    <property type="match status" value="2"/>
</dbReference>
<dbReference type="InterPro" id="IPR001480">
    <property type="entry name" value="Bulb-type_lectin_dom"/>
</dbReference>
<dbReference type="InterPro" id="IPR000719">
    <property type="entry name" value="Prot_kinase_dom"/>
</dbReference>
<dbReference type="PROSITE" id="PS50927">
    <property type="entry name" value="BULB_LECTIN"/>
    <property type="match status" value="2"/>
</dbReference>
<dbReference type="InterPro" id="IPR036426">
    <property type="entry name" value="Bulb-type_lectin_dom_sf"/>
</dbReference>
<keyword evidence="1" id="KW-0732">Signal</keyword>
<dbReference type="SUPFAM" id="SSF56112">
    <property type="entry name" value="Protein kinase-like (PK-like)"/>
    <property type="match status" value="1"/>
</dbReference>
<dbReference type="SUPFAM" id="SSF51110">
    <property type="entry name" value="alpha-D-mannose-specific plant lectins"/>
    <property type="match status" value="2"/>
</dbReference>
<sequence>MHQAENYVENQKLLLPNLEGEEVRKYVVTVCVAADRGCPGNANSTTSSYLGIWYNRALKKTVVWVANRDNPLTDSTAVLTIAADGNLVIVVGRVSYMLSNISSSGNTSATLLDSGNLVLNDRRSGDILWQSFDYPTDTLLPGMKVGHDKRNGKTWSMLAWKSKEDPGTGVFSFKLDPQGTSQFFILKEFQKYWTSGTRNRKIFTRIPEMVGNYMYDSIYVSNGNESEWDMYWAQPREQCDIYGYCRAFGACNRRAPAFTAFCQCFPGFQPNSVGNWNAGDMSRGCVRKAPLQCSNYTEVNDQKDQFLRMSKVRLPDDSIVLSQVRSVGDCESACFGNCSCSAYAYDGNDGCSIWREELMNVLQLTDNDPEGRDFYLRLSASEFKNQEVEVDYSVPIALLAAVSFFYCLRKRKSQNKGEDLVLFDIGTITGAANCKLNEAGKSRTGKKKDVDLPLFSFASVSVATDNFSDANKLGEGGFGPVYKGKLLTGYEVAVKRLSRNSGQGLEELQNEAMLIAKLQHNNLVRLLGCCIEKDEKILIYENMPNKSLDFFLFGFGYMSQEYASEGLFSIKSDVFSFGVLLLEILSGKRSTGFYNSDSLNLLGYAWDLWKSGRGEGIKDPILLDIPSTIMLQRCVNIALLCIEESAADRPTMSNVVSMLSNEQALLPSPKQPAFQLPESENLVANTDNPRMTNFAHPVFFLIFSFSLFANALTDTILQGQLVRASTTITSSGDEFELGFFIQSKYSTMNSYLGVWYKRVSVQTVVWVANRDYPFAGSSAVLTIAADVNLVRMQGRITYMLSNISSSGNTSATFMDSGNLVLVDGRSGDLTWQSFDYSSDTLLPGMKLGHDKSNGKTWSLLAWKSKEDRPRPWRVLYCT</sequence>
<feature type="domain" description="Apple" evidence="6">
    <location>
        <begin position="293"/>
        <end position="379"/>
    </location>
</feature>
<feature type="domain" description="Protein kinase" evidence="4">
    <location>
        <begin position="467"/>
        <end position="878"/>
    </location>
</feature>
<dbReference type="Pfam" id="PF01453">
    <property type="entry name" value="B_lectin"/>
    <property type="match status" value="2"/>
</dbReference>
<keyword evidence="3" id="KW-0325">Glycoprotein</keyword>
<dbReference type="CDD" id="cd01098">
    <property type="entry name" value="PAN_AP_plant"/>
    <property type="match status" value="1"/>
</dbReference>
<dbReference type="InterPro" id="IPR000858">
    <property type="entry name" value="S_locus_glycoprot_dom"/>
</dbReference>
<dbReference type="EMBL" id="WJXA01000552">
    <property type="protein sequence ID" value="KAF7112197.1"/>
    <property type="molecule type" value="Genomic_DNA"/>
</dbReference>
<accession>A0A834FT62</accession>
<dbReference type="PROSITE" id="PS50948">
    <property type="entry name" value="PAN"/>
    <property type="match status" value="1"/>
</dbReference>
<dbReference type="InterPro" id="IPR011009">
    <property type="entry name" value="Kinase-like_dom_sf"/>
</dbReference>
<evidence type="ECO:0000256" key="1">
    <source>
        <dbReference type="ARBA" id="ARBA00022729"/>
    </source>
</evidence>
<dbReference type="InterPro" id="IPR001245">
    <property type="entry name" value="Ser-Thr/Tyr_kinase_cat_dom"/>
</dbReference>
<dbReference type="SMART" id="SM00108">
    <property type="entry name" value="B_lectin"/>
    <property type="match status" value="2"/>
</dbReference>
<dbReference type="Gene3D" id="3.50.4.10">
    <property type="entry name" value="Hepatocyte Growth Factor"/>
    <property type="match status" value="1"/>
</dbReference>
<dbReference type="GO" id="GO:0005524">
    <property type="term" value="F:ATP binding"/>
    <property type="evidence" value="ECO:0007669"/>
    <property type="project" value="InterPro"/>
</dbReference>
<dbReference type="GO" id="GO:0004672">
    <property type="term" value="F:protein kinase activity"/>
    <property type="evidence" value="ECO:0007669"/>
    <property type="project" value="InterPro"/>
</dbReference>
<dbReference type="PANTHER" id="PTHR32444">
    <property type="entry name" value="BULB-TYPE LECTIN DOMAIN-CONTAINING PROTEIN"/>
    <property type="match status" value="1"/>
</dbReference>
<dbReference type="PANTHER" id="PTHR32444:SF247">
    <property type="entry name" value="OS01G0958200 PROTEIN"/>
    <property type="match status" value="1"/>
</dbReference>
<dbReference type="Pfam" id="PF08276">
    <property type="entry name" value="PAN_2"/>
    <property type="match status" value="1"/>
</dbReference>
<dbReference type="FunFam" id="3.30.200.20:FF:000951">
    <property type="entry name" value="Uncharacterized protein"/>
    <property type="match status" value="1"/>
</dbReference>
<dbReference type="Gene3D" id="1.10.510.10">
    <property type="entry name" value="Transferase(Phosphotransferase) domain 1"/>
    <property type="match status" value="1"/>
</dbReference>
<dbReference type="AlphaFoldDB" id="A0A834FT62"/>
<evidence type="ECO:0000259" key="4">
    <source>
        <dbReference type="PROSITE" id="PS50011"/>
    </source>
</evidence>
<dbReference type="CDD" id="cd00028">
    <property type="entry name" value="B_lectin"/>
    <property type="match status" value="2"/>
</dbReference>
<dbReference type="Pfam" id="PF07714">
    <property type="entry name" value="PK_Tyr_Ser-Thr"/>
    <property type="match status" value="2"/>
</dbReference>
<proteinExistence type="predicted"/>
<name>A0A834FT62_RHOSS</name>
<dbReference type="Gene3D" id="3.30.200.20">
    <property type="entry name" value="Phosphorylase Kinase, domain 1"/>
    <property type="match status" value="1"/>
</dbReference>
<evidence type="ECO:0000313" key="7">
    <source>
        <dbReference type="EMBL" id="KAF7112197.1"/>
    </source>
</evidence>
<dbReference type="SUPFAM" id="SSF57414">
    <property type="entry name" value="Hairpin loop containing domain-like"/>
    <property type="match status" value="1"/>
</dbReference>
<evidence type="ECO:0008006" key="9">
    <source>
        <dbReference type="Google" id="ProtNLM"/>
    </source>
</evidence>
<feature type="domain" description="Bulb-type lectin" evidence="5">
    <location>
        <begin position="713"/>
        <end position="834"/>
    </location>
</feature>
<dbReference type="SMART" id="SM00473">
    <property type="entry name" value="PAN_AP"/>
    <property type="match status" value="1"/>
</dbReference>